<accession>A0A0F7UY38</accession>
<protein>
    <submittedName>
        <fullName evidence="1">Uncharacterized protein</fullName>
    </submittedName>
</protein>
<gene>
    <name evidence="1" type="ORF">BN1205_020230</name>
</gene>
<proteinExistence type="predicted"/>
<reference evidence="1" key="1">
    <citation type="journal article" date="2015" name="PLoS ONE">
        <title>Comprehensive Evaluation of Toxoplasma gondii VEG and Neospora caninum LIV Genomes with Tachyzoite Stage Transcriptome and Proteome Defines Novel Transcript Features.</title>
        <authorList>
            <person name="Ramaprasad A."/>
            <person name="Mourier T."/>
            <person name="Naeem R."/>
            <person name="Malas T.B."/>
            <person name="Moussa E."/>
            <person name="Panigrahi A."/>
            <person name="Vermont S.J."/>
            <person name="Otto T.D."/>
            <person name="Wastling J."/>
            <person name="Pain A."/>
        </authorList>
    </citation>
    <scope>NUCLEOTIDE SEQUENCE</scope>
    <source>
        <strain evidence="1">VEG</strain>
    </source>
</reference>
<dbReference type="AlphaFoldDB" id="A0A0F7UY38"/>
<evidence type="ECO:0000313" key="1">
    <source>
        <dbReference type="EMBL" id="CEL75153.1"/>
    </source>
</evidence>
<sequence>MYGITRKLTGSANPVRHIAHLEMLYAGSSSKEEAASLACSPSVFGIVADKRHATLLETQMAPGEGSETSRSSRATADPVFACCRRKPHSSSPVFPCSTHRPQGVRRTRGRLEAPFPVRRPAAAACPVSISQHCCWEQQTLLMLRCEHAFNRWGTTFALLCPGKEVVVIPD</sequence>
<organism evidence="1">
    <name type="scientific">Toxoplasma gondii (strain ATCC 50861 / VEG)</name>
    <dbReference type="NCBI Taxonomy" id="432359"/>
    <lineage>
        <taxon>Eukaryota</taxon>
        <taxon>Sar</taxon>
        <taxon>Alveolata</taxon>
        <taxon>Apicomplexa</taxon>
        <taxon>Conoidasida</taxon>
        <taxon>Coccidia</taxon>
        <taxon>Eucoccidiorida</taxon>
        <taxon>Eimeriorina</taxon>
        <taxon>Sarcocystidae</taxon>
        <taxon>Toxoplasma</taxon>
    </lineage>
</organism>
<name>A0A0F7UY38_TOXGV</name>
<dbReference type="EMBL" id="LN714498">
    <property type="protein sequence ID" value="CEL75153.1"/>
    <property type="molecule type" value="Genomic_DNA"/>
</dbReference>